<dbReference type="EMBL" id="UINC01003367">
    <property type="protein sequence ID" value="SVA05701.1"/>
    <property type="molecule type" value="Genomic_DNA"/>
</dbReference>
<evidence type="ECO:0000313" key="1">
    <source>
        <dbReference type="EMBL" id="SVA05701.1"/>
    </source>
</evidence>
<sequence>MDLFDQVLLNFRADRHLYGHLNHRL</sequence>
<organism evidence="1">
    <name type="scientific">marine metagenome</name>
    <dbReference type="NCBI Taxonomy" id="408172"/>
    <lineage>
        <taxon>unclassified sequences</taxon>
        <taxon>metagenomes</taxon>
        <taxon>ecological metagenomes</taxon>
    </lineage>
</organism>
<proteinExistence type="predicted"/>
<protein>
    <submittedName>
        <fullName evidence="1">Uncharacterized protein</fullName>
    </submittedName>
</protein>
<gene>
    <name evidence="1" type="ORF">METZ01_LOCUS58555</name>
</gene>
<reference evidence="1" key="1">
    <citation type="submission" date="2018-05" db="EMBL/GenBank/DDBJ databases">
        <authorList>
            <person name="Lanie J.A."/>
            <person name="Ng W.-L."/>
            <person name="Kazmierczak K.M."/>
            <person name="Andrzejewski T.M."/>
            <person name="Davidsen T.M."/>
            <person name="Wayne K.J."/>
            <person name="Tettelin H."/>
            <person name="Glass J.I."/>
            <person name="Rusch D."/>
            <person name="Podicherti R."/>
            <person name="Tsui H.-C.T."/>
            <person name="Winkler M.E."/>
        </authorList>
    </citation>
    <scope>NUCLEOTIDE SEQUENCE</scope>
</reference>
<name>A0A381SQU9_9ZZZZ</name>
<dbReference type="AlphaFoldDB" id="A0A381SQU9"/>
<accession>A0A381SQU9</accession>